<dbReference type="GO" id="GO:0030198">
    <property type="term" value="P:extracellular matrix organization"/>
    <property type="evidence" value="ECO:0007669"/>
    <property type="project" value="TreeGrafter"/>
</dbReference>
<name>T1KD58_TETUR</name>
<evidence type="ECO:0000256" key="11">
    <source>
        <dbReference type="SAM" id="MobiDB-lite"/>
    </source>
</evidence>
<keyword evidence="14" id="KW-1185">Reference proteome</keyword>
<dbReference type="PANTHER" id="PTHR13723:SF275">
    <property type="entry name" value="STALL, ISOFORM C"/>
    <property type="match status" value="1"/>
</dbReference>
<evidence type="ECO:0000256" key="10">
    <source>
        <dbReference type="PROSITE-ProRule" id="PRU00276"/>
    </source>
</evidence>
<evidence type="ECO:0000256" key="3">
    <source>
        <dbReference type="ARBA" id="ARBA00022729"/>
    </source>
</evidence>
<protein>
    <recommendedName>
        <fullName evidence="12">Peptidase M12B domain-containing protein</fullName>
    </recommendedName>
</protein>
<keyword evidence="3" id="KW-0732">Signal</keyword>
<evidence type="ECO:0000256" key="4">
    <source>
        <dbReference type="ARBA" id="ARBA00022737"/>
    </source>
</evidence>
<dbReference type="Gene3D" id="2.20.100.10">
    <property type="entry name" value="Thrombospondin type-1 (TSP1) repeat"/>
    <property type="match status" value="1"/>
</dbReference>
<evidence type="ECO:0000259" key="12">
    <source>
        <dbReference type="PROSITE" id="PS50215"/>
    </source>
</evidence>
<evidence type="ECO:0000313" key="13">
    <source>
        <dbReference type="EnsemblMetazoa" id="tetur09g01760.1"/>
    </source>
</evidence>
<keyword evidence="6 10" id="KW-0862">Zinc</keyword>
<sequence length="1188" mass="132242">MLQNFYQPTICINHTKINFLLLTILIIWPFTSGTIQTKLKDGINWVHQAMSESERLLFLDGNNQDNDYQIIASSSISGLDPFKSNRKLVRRDTTSSLDNQFKSSPKSTSETSDHFGKPSKLPDQLEIQFTVFNETFNLSLKRNTHLISPHFTIKEQFVDINSNNFNYNSSNNNKFNDLTIQEADCFYQGVCLNHSNSSVALSLCDGLRGLIETNSGIYVINPVPPGLASHPRFNLFDTQAHIVVKKGALDDYHCPHSGKRVPITLNSFTNYNPPLSPPSTSPTPSITTSFQQWPLSSSYLSSNHTNRSRRSAKDKITGITVETAVFIDETLYQLMQKTFPGDTEHQVVTYVLTIMNAVQLLFRQPSLGMSVNISIVLLDILKTQPKDLISSDNIDTYLTNFCVWQHNKRTINNQNGESKARWDHALLLSGINMYVIDNQGRKKRHVVGLAPVSGMCNSLNSCTISEGTSFQTVLVAGHEMGHSLGMEHDGNQDGNSCDHDNFIMSPTLGAGKTSWSSCSRDYLEKFVSQPQASCVLTPTSSVNILSSFNPESSKLPGQLFDANQQCVLRFGSDSRRSHVQPESDVCRLLRCDTGTARNIAAYHAHPALEGTRCGEDKWCREGKCVVKSNLIETAESKIIISSNVVTIPGPETLQDEPKKQLWSDWSTFTQCTSDCVVKGHLKPIGVMVSVRTCNTPSLSASKSLNSSETMTSTIATTTASTMTTSSLQKSNDTTMCLGVDRRLKICDASLQCRSMPHKIIEIENYVQEICKAASLRDPMVKPLGTQYPGYGYTHSCYVWCHKRGGGLITHGWKVPDGTPCGVTESSLTNQFCFNGECKSFDCAGKSLESPEDEPCPKISVDNTNKVETIDLWNTYSGPWIPTSSCRYPCLSGSRGLRLVTKECSPFGFCHKKKDSFQLCSSSDIACPKRSIKSVDKYADDLCSKYKIKYPTLLSGRGRQLPPRPDNPHSSCVIACQDRVWKDMHYQMDAFDDGKFPLGTKCSLGVNAGKKAYCVNGQCVLFDENDLPLVEGESKLENIKLLFGRKHQFLNRHRRSVVSTNISLKNKTDTEKRKPEKQAVDHFNGGINSEINSGQWFTQHEQKKSENLKNLQQSRKIEITPLTMNNTNAIFSWGISLSACSNPCGGGYRTFDIYCHNGDQIVPDSFCNSMDQPKINRTESCNNHLCVGM</sequence>
<keyword evidence="5" id="KW-0378">Hydrolase</keyword>
<evidence type="ECO:0000256" key="1">
    <source>
        <dbReference type="ARBA" id="ARBA00022670"/>
    </source>
</evidence>
<dbReference type="EnsemblMetazoa" id="tetur09g01760.1">
    <property type="protein sequence ID" value="tetur09g01760.1"/>
    <property type="gene ID" value="tetur09g01760"/>
</dbReference>
<comment type="caution">
    <text evidence="10">Lacks conserved residue(s) required for the propagation of feature annotation.</text>
</comment>
<dbReference type="InterPro" id="IPR041645">
    <property type="entry name" value="ADAMTS_CR_2"/>
</dbReference>
<keyword evidence="4" id="KW-0677">Repeat</keyword>
<dbReference type="Gene3D" id="3.40.1620.60">
    <property type="match status" value="1"/>
</dbReference>
<keyword evidence="9" id="KW-0325">Glycoprotein</keyword>
<dbReference type="InterPro" id="IPR057401">
    <property type="entry name" value="Adt-1/2-like_dom"/>
</dbReference>
<evidence type="ECO:0000256" key="5">
    <source>
        <dbReference type="ARBA" id="ARBA00022801"/>
    </source>
</evidence>
<evidence type="ECO:0000256" key="2">
    <source>
        <dbReference type="ARBA" id="ARBA00022723"/>
    </source>
</evidence>
<dbReference type="Pfam" id="PF01421">
    <property type="entry name" value="Reprolysin"/>
    <property type="match status" value="1"/>
</dbReference>
<reference evidence="13" key="2">
    <citation type="submission" date="2015-06" db="UniProtKB">
        <authorList>
            <consortium name="EnsemblMetazoa"/>
        </authorList>
    </citation>
    <scope>IDENTIFICATION</scope>
</reference>
<dbReference type="InterPro" id="IPR002870">
    <property type="entry name" value="Peptidase_M12B_N"/>
</dbReference>
<evidence type="ECO:0000256" key="6">
    <source>
        <dbReference type="ARBA" id="ARBA00022833"/>
    </source>
</evidence>
<feature type="region of interest" description="Disordered" evidence="11">
    <location>
        <begin position="91"/>
        <end position="119"/>
    </location>
</feature>
<evidence type="ECO:0000256" key="7">
    <source>
        <dbReference type="ARBA" id="ARBA00023049"/>
    </source>
</evidence>
<keyword evidence="1" id="KW-0645">Protease</keyword>
<feature type="binding site" evidence="10">
    <location>
        <position position="478"/>
    </location>
    <ligand>
        <name>Zn(2+)</name>
        <dbReference type="ChEBI" id="CHEBI:29105"/>
        <note>catalytic</note>
    </ligand>
</feature>
<feature type="binding site" evidence="10">
    <location>
        <position position="482"/>
    </location>
    <ligand>
        <name>Zn(2+)</name>
        <dbReference type="ChEBI" id="CHEBI:29105"/>
        <note>catalytic</note>
    </ligand>
</feature>
<dbReference type="InterPro" id="IPR001590">
    <property type="entry name" value="Peptidase_M12B"/>
</dbReference>
<dbReference type="InterPro" id="IPR024079">
    <property type="entry name" value="MetalloPept_cat_dom_sf"/>
</dbReference>
<dbReference type="PROSITE" id="PS50215">
    <property type="entry name" value="ADAM_MEPRO"/>
    <property type="match status" value="1"/>
</dbReference>
<keyword evidence="7" id="KW-0482">Metalloprotease</keyword>
<keyword evidence="2 10" id="KW-0479">Metal-binding</keyword>
<evidence type="ECO:0000256" key="8">
    <source>
        <dbReference type="ARBA" id="ARBA00023157"/>
    </source>
</evidence>
<proteinExistence type="predicted"/>
<dbReference type="SUPFAM" id="SSF82895">
    <property type="entry name" value="TSP-1 type 1 repeat"/>
    <property type="match status" value="1"/>
</dbReference>
<dbReference type="PANTHER" id="PTHR13723">
    <property type="entry name" value="ADAMTS A DISINTEGRIN AND METALLOPROTEASE WITH THROMBOSPONDIN MOTIFS PROTEASE"/>
    <property type="match status" value="1"/>
</dbReference>
<evidence type="ECO:0000313" key="14">
    <source>
        <dbReference type="Proteomes" id="UP000015104"/>
    </source>
</evidence>
<dbReference type="HOGENOM" id="CLU_272181_0_0_1"/>
<feature type="binding site" evidence="10">
    <location>
        <position position="488"/>
    </location>
    <ligand>
        <name>Zn(2+)</name>
        <dbReference type="ChEBI" id="CHEBI:29105"/>
        <note>catalytic</note>
    </ligand>
</feature>
<dbReference type="InterPro" id="IPR050439">
    <property type="entry name" value="ADAMTS_ADAMTS-like"/>
</dbReference>
<accession>T1KD58</accession>
<dbReference type="Pfam" id="PF17771">
    <property type="entry name" value="ADAMTS_CR_2"/>
    <property type="match status" value="1"/>
</dbReference>
<dbReference type="Gene3D" id="3.40.390.10">
    <property type="entry name" value="Collagenase (Catalytic Domain)"/>
    <property type="match status" value="1"/>
</dbReference>
<dbReference type="Pfam" id="PF01562">
    <property type="entry name" value="Pep_M12B_propep"/>
    <property type="match status" value="1"/>
</dbReference>
<dbReference type="GO" id="GO:0004222">
    <property type="term" value="F:metalloendopeptidase activity"/>
    <property type="evidence" value="ECO:0007669"/>
    <property type="project" value="InterPro"/>
</dbReference>
<dbReference type="GO" id="GO:0046872">
    <property type="term" value="F:metal ion binding"/>
    <property type="evidence" value="ECO:0007669"/>
    <property type="project" value="UniProtKB-KW"/>
</dbReference>
<dbReference type="Pfam" id="PF25379">
    <property type="entry name" value="Adt-1"/>
    <property type="match status" value="1"/>
</dbReference>
<feature type="compositionally biased region" description="Polar residues" evidence="11">
    <location>
        <begin position="94"/>
        <end position="110"/>
    </location>
</feature>
<dbReference type="EMBL" id="CAEY01002009">
    <property type="status" value="NOT_ANNOTATED_CDS"/>
    <property type="molecule type" value="Genomic_DNA"/>
</dbReference>
<dbReference type="AlphaFoldDB" id="T1KD58"/>
<dbReference type="eggNOG" id="KOG3538">
    <property type="taxonomic scope" value="Eukaryota"/>
</dbReference>
<feature type="active site" evidence="10">
    <location>
        <position position="479"/>
    </location>
</feature>
<dbReference type="Proteomes" id="UP000015104">
    <property type="component" value="Unassembled WGS sequence"/>
</dbReference>
<keyword evidence="8" id="KW-1015">Disulfide bond</keyword>
<organism evidence="13 14">
    <name type="scientific">Tetranychus urticae</name>
    <name type="common">Two-spotted spider mite</name>
    <dbReference type="NCBI Taxonomy" id="32264"/>
    <lineage>
        <taxon>Eukaryota</taxon>
        <taxon>Metazoa</taxon>
        <taxon>Ecdysozoa</taxon>
        <taxon>Arthropoda</taxon>
        <taxon>Chelicerata</taxon>
        <taxon>Arachnida</taxon>
        <taxon>Acari</taxon>
        <taxon>Acariformes</taxon>
        <taxon>Trombidiformes</taxon>
        <taxon>Prostigmata</taxon>
        <taxon>Eleutherengona</taxon>
        <taxon>Raphignathae</taxon>
        <taxon>Tetranychoidea</taxon>
        <taxon>Tetranychidae</taxon>
        <taxon>Tetranychus</taxon>
    </lineage>
</organism>
<evidence type="ECO:0000256" key="9">
    <source>
        <dbReference type="ARBA" id="ARBA00023180"/>
    </source>
</evidence>
<dbReference type="SUPFAM" id="SSF55486">
    <property type="entry name" value="Metalloproteases ('zincins'), catalytic domain"/>
    <property type="match status" value="1"/>
</dbReference>
<reference evidence="14" key="1">
    <citation type="submission" date="2011-08" db="EMBL/GenBank/DDBJ databases">
        <authorList>
            <person name="Rombauts S."/>
        </authorList>
    </citation>
    <scope>NUCLEOTIDE SEQUENCE</scope>
    <source>
        <strain evidence="14">London</strain>
    </source>
</reference>
<dbReference type="Pfam" id="PF19030">
    <property type="entry name" value="TSP1_ADAMTS"/>
    <property type="match status" value="1"/>
</dbReference>
<dbReference type="GO" id="GO:0031012">
    <property type="term" value="C:extracellular matrix"/>
    <property type="evidence" value="ECO:0007669"/>
    <property type="project" value="TreeGrafter"/>
</dbReference>
<feature type="domain" description="Peptidase M12B" evidence="12">
    <location>
        <begin position="319"/>
        <end position="539"/>
    </location>
</feature>
<dbReference type="InterPro" id="IPR036383">
    <property type="entry name" value="TSP1_rpt_sf"/>
</dbReference>
<dbReference type="STRING" id="32264.T1KD58"/>
<dbReference type="GO" id="GO:0006508">
    <property type="term" value="P:proteolysis"/>
    <property type="evidence" value="ECO:0007669"/>
    <property type="project" value="UniProtKB-KW"/>
</dbReference>